<sequence>METVSLPVHRKYRHYYPKQNTPFEHCISQLIPHSPFISPNYDRPPLPAQHGGPQSAHHTASHHTSPLTHILSSMHRPQHARRTPLHPCSSRSSVPISAIASCDKVPFQGPPLCLRTVRTPCCAGAAPV</sequence>
<organism evidence="2 3">
    <name type="scientific">Paraphaeosphaeria sporulosa</name>
    <dbReference type="NCBI Taxonomy" id="1460663"/>
    <lineage>
        <taxon>Eukaryota</taxon>
        <taxon>Fungi</taxon>
        <taxon>Dikarya</taxon>
        <taxon>Ascomycota</taxon>
        <taxon>Pezizomycotina</taxon>
        <taxon>Dothideomycetes</taxon>
        <taxon>Pleosporomycetidae</taxon>
        <taxon>Pleosporales</taxon>
        <taxon>Massarineae</taxon>
        <taxon>Didymosphaeriaceae</taxon>
        <taxon>Paraphaeosphaeria</taxon>
    </lineage>
</organism>
<dbReference type="RefSeq" id="XP_018042305.1">
    <property type="nucleotide sequence ID" value="XM_018186922.1"/>
</dbReference>
<dbReference type="Proteomes" id="UP000077069">
    <property type="component" value="Unassembled WGS sequence"/>
</dbReference>
<dbReference type="GeneID" id="28770408"/>
<evidence type="ECO:0000256" key="1">
    <source>
        <dbReference type="SAM" id="MobiDB-lite"/>
    </source>
</evidence>
<keyword evidence="3" id="KW-1185">Reference proteome</keyword>
<feature type="compositionally biased region" description="Low complexity" evidence="1">
    <location>
        <begin position="55"/>
        <end position="65"/>
    </location>
</feature>
<protein>
    <submittedName>
        <fullName evidence="2">Uncharacterized protein</fullName>
    </submittedName>
</protein>
<evidence type="ECO:0000313" key="2">
    <source>
        <dbReference type="EMBL" id="OAG11940.1"/>
    </source>
</evidence>
<accession>A0A177CYQ0</accession>
<proteinExistence type="predicted"/>
<name>A0A177CYQ0_9PLEO</name>
<feature type="region of interest" description="Disordered" evidence="1">
    <location>
        <begin position="38"/>
        <end position="89"/>
    </location>
</feature>
<evidence type="ECO:0000313" key="3">
    <source>
        <dbReference type="Proteomes" id="UP000077069"/>
    </source>
</evidence>
<dbReference type="AlphaFoldDB" id="A0A177CYQ0"/>
<dbReference type="EMBL" id="KV441548">
    <property type="protein sequence ID" value="OAG11940.1"/>
    <property type="molecule type" value="Genomic_DNA"/>
</dbReference>
<gene>
    <name evidence="2" type="ORF">CC84DRAFT_62236</name>
</gene>
<reference evidence="2 3" key="1">
    <citation type="submission" date="2016-05" db="EMBL/GenBank/DDBJ databases">
        <title>Comparative analysis of secretome profiles of manganese(II)-oxidizing ascomycete fungi.</title>
        <authorList>
            <consortium name="DOE Joint Genome Institute"/>
            <person name="Zeiner C.A."/>
            <person name="Purvine S.O."/>
            <person name="Zink E.M."/>
            <person name="Wu S."/>
            <person name="Pasa-Tolic L."/>
            <person name="Chaput D.L."/>
            <person name="Haridas S."/>
            <person name="Grigoriev I.V."/>
            <person name="Santelli C.M."/>
            <person name="Hansel C.M."/>
        </authorList>
    </citation>
    <scope>NUCLEOTIDE SEQUENCE [LARGE SCALE GENOMIC DNA]</scope>
    <source>
        <strain evidence="2 3">AP3s5-JAC2a</strain>
    </source>
</reference>
<dbReference type="InParanoid" id="A0A177CYQ0"/>
<dbReference type="OrthoDB" id="10442979at2759"/>